<evidence type="ECO:0000313" key="3">
    <source>
        <dbReference type="EMBL" id="CEK75035.1"/>
    </source>
</evidence>
<evidence type="ECO:0000313" key="1">
    <source>
        <dbReference type="EMBL" id="CEK75031.1"/>
    </source>
</evidence>
<protein>
    <submittedName>
        <fullName evidence="2">Uncharacterized protein</fullName>
    </submittedName>
</protein>
<accession>A0A0B7A2L9</accession>
<reference evidence="2" key="1">
    <citation type="submission" date="2014-12" db="EMBL/GenBank/DDBJ databases">
        <title>Insight into the proteome of Arion vulgaris.</title>
        <authorList>
            <person name="Aradska J."/>
            <person name="Bulat T."/>
            <person name="Smidak R."/>
            <person name="Sarate P."/>
            <person name="Gangsoo J."/>
            <person name="Sialana F."/>
            <person name="Bilban M."/>
            <person name="Lubec G."/>
        </authorList>
    </citation>
    <scope>NUCLEOTIDE SEQUENCE</scope>
    <source>
        <tissue evidence="2">Skin</tissue>
    </source>
</reference>
<organism evidence="2">
    <name type="scientific">Arion vulgaris</name>
    <dbReference type="NCBI Taxonomy" id="1028688"/>
    <lineage>
        <taxon>Eukaryota</taxon>
        <taxon>Metazoa</taxon>
        <taxon>Spiralia</taxon>
        <taxon>Lophotrochozoa</taxon>
        <taxon>Mollusca</taxon>
        <taxon>Gastropoda</taxon>
        <taxon>Heterobranchia</taxon>
        <taxon>Euthyneura</taxon>
        <taxon>Panpulmonata</taxon>
        <taxon>Eupulmonata</taxon>
        <taxon>Stylommatophora</taxon>
        <taxon>Helicina</taxon>
        <taxon>Arionoidea</taxon>
        <taxon>Arionidae</taxon>
        <taxon>Arion</taxon>
    </lineage>
</organism>
<name>A0A0B7A2L9_9EUPU</name>
<evidence type="ECO:0000313" key="2">
    <source>
        <dbReference type="EMBL" id="CEK75033.1"/>
    </source>
</evidence>
<gene>
    <name evidence="2" type="primary">ORF93678</name>
    <name evidence="1" type="synonym">ORF93672</name>
    <name evidence="3" type="synonym">ORF93685</name>
</gene>
<proteinExistence type="predicted"/>
<sequence length="66" mass="7539">MSHIIWGETSRSDQVLAPVGVYCHVEVQNIVKLLQLTFDVETAHDDDDINNNTLYDIFVTEDCGWD</sequence>
<dbReference type="AlphaFoldDB" id="A0A0B7A2L9"/>
<dbReference type="EMBL" id="HACG01028166">
    <property type="protein sequence ID" value="CEK75031.1"/>
    <property type="molecule type" value="Transcribed_RNA"/>
</dbReference>
<dbReference type="EMBL" id="HACG01028170">
    <property type="protein sequence ID" value="CEK75035.1"/>
    <property type="molecule type" value="Transcribed_RNA"/>
</dbReference>
<dbReference type="EMBL" id="HACG01028168">
    <property type="protein sequence ID" value="CEK75033.1"/>
    <property type="molecule type" value="Transcribed_RNA"/>
</dbReference>